<dbReference type="AlphaFoldDB" id="A0A9D2LAS2"/>
<feature type="compositionally biased region" description="Acidic residues" evidence="1">
    <location>
        <begin position="54"/>
        <end position="128"/>
    </location>
</feature>
<evidence type="ECO:0000313" key="3">
    <source>
        <dbReference type="Proteomes" id="UP000823823"/>
    </source>
</evidence>
<gene>
    <name evidence="2" type="ORF">H9786_01305</name>
</gene>
<sequence>MSTTSTSHPTTRTDPAPVPRPGRALRPRGGRRLLAPLAGMAFAAALVTGCGAEEPTDPEETTAQETQEEAPPGEDDTEDGDDGGGEDGGQDPEDGDDGDGSDDPDDDTEDPGDDPDDGTEDPGDDPDDGTEHPGDDENLFEGTWHFGHDQKVLSAEELAAVVEQEALDRGPDEMHLTVECSDGVDTGAGDTEADCVAIGDEGAEHPWLITALPADAGLEVDVENVG</sequence>
<name>A0A9D2LAS2_9MICO</name>
<evidence type="ECO:0000313" key="2">
    <source>
        <dbReference type="EMBL" id="HJB09159.1"/>
    </source>
</evidence>
<organism evidence="2 3">
    <name type="scientific">Candidatus Brachybacterium merdavium</name>
    <dbReference type="NCBI Taxonomy" id="2838513"/>
    <lineage>
        <taxon>Bacteria</taxon>
        <taxon>Bacillati</taxon>
        <taxon>Actinomycetota</taxon>
        <taxon>Actinomycetes</taxon>
        <taxon>Micrococcales</taxon>
        <taxon>Dermabacteraceae</taxon>
        <taxon>Brachybacterium</taxon>
    </lineage>
</organism>
<dbReference type="EMBL" id="DWZH01000009">
    <property type="protein sequence ID" value="HJB09159.1"/>
    <property type="molecule type" value="Genomic_DNA"/>
</dbReference>
<protein>
    <submittedName>
        <fullName evidence="2">Uncharacterized protein</fullName>
    </submittedName>
</protein>
<feature type="region of interest" description="Disordered" evidence="1">
    <location>
        <begin position="1"/>
        <end position="32"/>
    </location>
</feature>
<feature type="region of interest" description="Disordered" evidence="1">
    <location>
        <begin position="48"/>
        <end position="142"/>
    </location>
</feature>
<feature type="compositionally biased region" description="Low complexity" evidence="1">
    <location>
        <begin position="1"/>
        <end position="15"/>
    </location>
</feature>
<comment type="caution">
    <text evidence="2">The sequence shown here is derived from an EMBL/GenBank/DDBJ whole genome shotgun (WGS) entry which is preliminary data.</text>
</comment>
<reference evidence="2" key="2">
    <citation type="submission" date="2021-04" db="EMBL/GenBank/DDBJ databases">
        <authorList>
            <person name="Gilroy R."/>
        </authorList>
    </citation>
    <scope>NUCLEOTIDE SEQUENCE</scope>
    <source>
        <strain evidence="2">ChiHjej13B12-24818</strain>
    </source>
</reference>
<proteinExistence type="predicted"/>
<evidence type="ECO:0000256" key="1">
    <source>
        <dbReference type="SAM" id="MobiDB-lite"/>
    </source>
</evidence>
<reference evidence="2" key="1">
    <citation type="journal article" date="2021" name="PeerJ">
        <title>Extensive microbial diversity within the chicken gut microbiome revealed by metagenomics and culture.</title>
        <authorList>
            <person name="Gilroy R."/>
            <person name="Ravi A."/>
            <person name="Getino M."/>
            <person name="Pursley I."/>
            <person name="Horton D.L."/>
            <person name="Alikhan N.F."/>
            <person name="Baker D."/>
            <person name="Gharbi K."/>
            <person name="Hall N."/>
            <person name="Watson M."/>
            <person name="Adriaenssens E.M."/>
            <person name="Foster-Nyarko E."/>
            <person name="Jarju S."/>
            <person name="Secka A."/>
            <person name="Antonio M."/>
            <person name="Oren A."/>
            <person name="Chaudhuri R.R."/>
            <person name="La Ragione R."/>
            <person name="Hildebrand F."/>
            <person name="Pallen M.J."/>
        </authorList>
    </citation>
    <scope>NUCLEOTIDE SEQUENCE</scope>
    <source>
        <strain evidence="2">ChiHjej13B12-24818</strain>
    </source>
</reference>
<dbReference type="Proteomes" id="UP000823823">
    <property type="component" value="Unassembled WGS sequence"/>
</dbReference>
<accession>A0A9D2LAS2</accession>